<feature type="transmembrane region" description="Helical" evidence="1">
    <location>
        <begin position="57"/>
        <end position="80"/>
    </location>
</feature>
<keyword evidence="1" id="KW-0472">Membrane</keyword>
<dbReference type="Proteomes" id="UP000433101">
    <property type="component" value="Unassembled WGS sequence"/>
</dbReference>
<accession>A0A7X3S928</accession>
<proteinExistence type="predicted"/>
<reference evidence="2 3" key="1">
    <citation type="submission" date="2019-12" db="EMBL/GenBank/DDBJ databases">
        <authorList>
            <person name="Li M."/>
        </authorList>
    </citation>
    <scope>NUCLEOTIDE SEQUENCE [LARGE SCALE GENOMIC DNA]</scope>
    <source>
        <strain evidence="2 3">GBMRC 2046</strain>
    </source>
</reference>
<dbReference type="EMBL" id="WUMV01000007">
    <property type="protein sequence ID" value="MXN66496.1"/>
    <property type="molecule type" value="Genomic_DNA"/>
</dbReference>
<protein>
    <submittedName>
        <fullName evidence="2">Uncharacterized protein</fullName>
    </submittedName>
</protein>
<keyword evidence="3" id="KW-1185">Reference proteome</keyword>
<dbReference type="AlphaFoldDB" id="A0A7X3S928"/>
<organism evidence="2 3">
    <name type="scientific">Stappia sediminis</name>
    <dbReference type="NCBI Taxonomy" id="2692190"/>
    <lineage>
        <taxon>Bacteria</taxon>
        <taxon>Pseudomonadati</taxon>
        <taxon>Pseudomonadota</taxon>
        <taxon>Alphaproteobacteria</taxon>
        <taxon>Hyphomicrobiales</taxon>
        <taxon>Stappiaceae</taxon>
        <taxon>Stappia</taxon>
    </lineage>
</organism>
<keyword evidence="1" id="KW-0812">Transmembrane</keyword>
<sequence>MAVALVAIVLDGTRTIAAAQWTIKPLGQYWYEWSPATLNLSQAAVQRYVDPSLWDPVILWILQQPVWISFGALGFLLVWLGDRRRRRGELA</sequence>
<gene>
    <name evidence="2" type="ORF">GR183_16390</name>
</gene>
<name>A0A7X3S928_9HYPH</name>
<evidence type="ECO:0000313" key="2">
    <source>
        <dbReference type="EMBL" id="MXN66496.1"/>
    </source>
</evidence>
<comment type="caution">
    <text evidence="2">The sequence shown here is derived from an EMBL/GenBank/DDBJ whole genome shotgun (WGS) entry which is preliminary data.</text>
</comment>
<evidence type="ECO:0000256" key="1">
    <source>
        <dbReference type="SAM" id="Phobius"/>
    </source>
</evidence>
<evidence type="ECO:0000313" key="3">
    <source>
        <dbReference type="Proteomes" id="UP000433101"/>
    </source>
</evidence>
<keyword evidence="1" id="KW-1133">Transmembrane helix</keyword>